<reference evidence="1" key="1">
    <citation type="submission" date="2021-02" db="EMBL/GenBank/DDBJ databases">
        <authorList>
            <person name="Nowell W R."/>
        </authorList>
    </citation>
    <scope>NUCLEOTIDE SEQUENCE</scope>
</reference>
<protein>
    <submittedName>
        <fullName evidence="1">Uncharacterized protein</fullName>
    </submittedName>
</protein>
<sequence>MDVTICIVDASGITVGPSRFSNIISAVLNLKSTTNDIRTGFVVPRPLNQMRTANFDNIQNMEQFTNWYNSIPGIGTNTVLAWMKLFACNGDKATRPTFNGYDLWDIPRQLRNQEITLISVGLDTNAMKCEDFFWALSIKTGGIFLSLDNAGRILPEIIQQAMDGEVLCAAYHDKDVINIMSDIDQRVAWHENRAIHELPNPSPNTLCDREDISKRVAKMIKYTNMDGVRTFYSSMPGFLDEY</sequence>
<proteinExistence type="predicted"/>
<comment type="caution">
    <text evidence="1">The sequence shown here is derived from an EMBL/GenBank/DDBJ whole genome shotgun (WGS) entry which is preliminary data.</text>
</comment>
<evidence type="ECO:0000313" key="1">
    <source>
        <dbReference type="EMBL" id="CAF1144486.1"/>
    </source>
</evidence>
<accession>A0A814SG42</accession>
<name>A0A814SG42_ADIRI</name>
<dbReference type="InterPro" id="IPR036465">
    <property type="entry name" value="vWFA_dom_sf"/>
</dbReference>
<dbReference type="AlphaFoldDB" id="A0A814SG42"/>
<dbReference type="SUPFAM" id="SSF53300">
    <property type="entry name" value="vWA-like"/>
    <property type="match status" value="1"/>
</dbReference>
<organism evidence="1 2">
    <name type="scientific">Adineta ricciae</name>
    <name type="common">Rotifer</name>
    <dbReference type="NCBI Taxonomy" id="249248"/>
    <lineage>
        <taxon>Eukaryota</taxon>
        <taxon>Metazoa</taxon>
        <taxon>Spiralia</taxon>
        <taxon>Gnathifera</taxon>
        <taxon>Rotifera</taxon>
        <taxon>Eurotatoria</taxon>
        <taxon>Bdelloidea</taxon>
        <taxon>Adinetida</taxon>
        <taxon>Adinetidae</taxon>
        <taxon>Adineta</taxon>
    </lineage>
</organism>
<gene>
    <name evidence="1" type="ORF">EDS130_LOCUS22270</name>
</gene>
<dbReference type="EMBL" id="CAJNOJ010000116">
    <property type="protein sequence ID" value="CAF1144486.1"/>
    <property type="molecule type" value="Genomic_DNA"/>
</dbReference>
<dbReference type="Proteomes" id="UP000663852">
    <property type="component" value="Unassembled WGS sequence"/>
</dbReference>
<evidence type="ECO:0000313" key="2">
    <source>
        <dbReference type="Proteomes" id="UP000663852"/>
    </source>
</evidence>